<dbReference type="Pfam" id="PF13424">
    <property type="entry name" value="TPR_12"/>
    <property type="match status" value="2"/>
</dbReference>
<comment type="caution">
    <text evidence="4">The sequence shown here is derived from an EMBL/GenBank/DDBJ whole genome shotgun (WGS) entry which is preliminary data.</text>
</comment>
<feature type="repeat" description="TPR" evidence="3">
    <location>
        <begin position="713"/>
        <end position="746"/>
    </location>
</feature>
<keyword evidence="7" id="KW-1185">Reference proteome</keyword>
<evidence type="ECO:0008006" key="8">
    <source>
        <dbReference type="Google" id="ProtNLM"/>
    </source>
</evidence>
<dbReference type="EMBL" id="CAJNOH010000301">
    <property type="protein sequence ID" value="CAF0991370.1"/>
    <property type="molecule type" value="Genomic_DNA"/>
</dbReference>
<evidence type="ECO:0000256" key="3">
    <source>
        <dbReference type="PROSITE-ProRule" id="PRU00339"/>
    </source>
</evidence>
<evidence type="ECO:0000313" key="7">
    <source>
        <dbReference type="Proteomes" id="UP000663870"/>
    </source>
</evidence>
<evidence type="ECO:0000313" key="4">
    <source>
        <dbReference type="EMBL" id="CAF0991370.1"/>
    </source>
</evidence>
<dbReference type="Gene3D" id="3.90.176.10">
    <property type="entry name" value="Toxin ADP-ribosyltransferase, Chain A, domain 1"/>
    <property type="match status" value="1"/>
</dbReference>
<dbReference type="SUPFAM" id="SSF48452">
    <property type="entry name" value="TPR-like"/>
    <property type="match status" value="2"/>
</dbReference>
<dbReference type="Pfam" id="PF13374">
    <property type="entry name" value="TPR_10"/>
    <property type="match status" value="1"/>
</dbReference>
<keyword evidence="2 3" id="KW-0802">TPR repeat</keyword>
<dbReference type="Proteomes" id="UP000663870">
    <property type="component" value="Unassembled WGS sequence"/>
</dbReference>
<dbReference type="SUPFAM" id="SSF56399">
    <property type="entry name" value="ADP-ribosylation"/>
    <property type="match status" value="1"/>
</dbReference>
<dbReference type="AlphaFoldDB" id="A0A814G4S1"/>
<dbReference type="Gene3D" id="1.25.40.10">
    <property type="entry name" value="Tetratricopeptide repeat domain"/>
    <property type="match status" value="3"/>
</dbReference>
<dbReference type="SMART" id="SM00028">
    <property type="entry name" value="TPR"/>
    <property type="match status" value="7"/>
</dbReference>
<feature type="repeat" description="TPR" evidence="3">
    <location>
        <begin position="430"/>
        <end position="463"/>
    </location>
</feature>
<protein>
    <recommendedName>
        <fullName evidence="8">NAD(P)(+)--arginine ADP-ribosyltransferase</fullName>
    </recommendedName>
</protein>
<gene>
    <name evidence="5" type="ORF">JXQ802_LOCUS17979</name>
    <name evidence="4" type="ORF">PYM288_LOCUS14133</name>
</gene>
<dbReference type="PANTHER" id="PTHR45641:SF19">
    <property type="entry name" value="NEPHROCYSTIN-3"/>
    <property type="match status" value="1"/>
</dbReference>
<dbReference type="InterPro" id="IPR019734">
    <property type="entry name" value="TPR_rpt"/>
</dbReference>
<name>A0A814G4S1_9BILA</name>
<evidence type="ECO:0000256" key="2">
    <source>
        <dbReference type="ARBA" id="ARBA00022803"/>
    </source>
</evidence>
<dbReference type="PANTHER" id="PTHR45641">
    <property type="entry name" value="TETRATRICOPEPTIDE REPEAT PROTEIN (AFU_ORTHOLOGUE AFUA_6G03870)"/>
    <property type="match status" value="1"/>
</dbReference>
<organism evidence="4 6">
    <name type="scientific">Rotaria sordida</name>
    <dbReference type="NCBI Taxonomy" id="392033"/>
    <lineage>
        <taxon>Eukaryota</taxon>
        <taxon>Metazoa</taxon>
        <taxon>Spiralia</taxon>
        <taxon>Gnathifera</taxon>
        <taxon>Rotifera</taxon>
        <taxon>Eurotatoria</taxon>
        <taxon>Bdelloidea</taxon>
        <taxon>Philodinida</taxon>
        <taxon>Philodinidae</taxon>
        <taxon>Rotaria</taxon>
    </lineage>
</organism>
<accession>A0A814G4S1</accession>
<evidence type="ECO:0000313" key="6">
    <source>
        <dbReference type="Proteomes" id="UP000663854"/>
    </source>
</evidence>
<sequence>MGISNSKTIACEQIQCDPDISLNTLPRHNLSLNEERIEPFNLIWLDEYSQDNSLDSLRTQTLFRGMNNDNCLFFDRSDQFLFEIEKLTMEHRKLLVVMSGSFAKEVLPKIHNNISTIVIFCRNYNKYTSLMDKHLNVVEICTEHEKLKSCIQNELLSLKFNLFTNQKFKTIRPLNSSNDIENSGAYFSYILFIELLKQMPQTKQAKNIMLKKCEDYHRRNKAQMKSIELFRNTYTSNKAIDWYTRDSFVYRLVNSAFRTEDVTLWYIFRYYVVDLCIQLENVHKEQNIQNPLTLYRGQAQMPTYELEYLKSNIGCLVSINGFFSSSIDIDIAKNFIAGAVDTDDYKVVIFQITVDGIRLQNTVFVDINRYLNEPTDEQEVLFNIGSVFKIESVKYDSDLGLSIIKMKASDDGTYEIKKRIQLKKRDFRKDNINLMFGRLLIDMNEYSKAESYFQMMLQVLPKSHIDLALVYDHIGDLNMRITNWKEAFTNFNLAYEIKKKILPLNHLIIAITLNNIGNYYKAIGNYVQALEYYTQALQCKNDRFNMARTQLNIGAIYAINNDYENAFSLCIEARDILQQIHPCPYDEIIHCQGIIGDIHLTQQEYNIAADYYLTAFEMSKKFLLTSNRLRVNCIKSLAKLYNKRNAKQLAIDFCRNKLSFYEKYLPENHIIIGHLSMILGEFYEEIDDRKINSLQRALHIFEKNVHLEYATTANCLITIAEYYQKQNVYERALKYYIRAIEIRKKIYPKDHSILLETQSLIDLVTSQT</sequence>
<dbReference type="PROSITE" id="PS50005">
    <property type="entry name" value="TPR"/>
    <property type="match status" value="3"/>
</dbReference>
<evidence type="ECO:0000256" key="1">
    <source>
        <dbReference type="ARBA" id="ARBA00022737"/>
    </source>
</evidence>
<reference evidence="4" key="1">
    <citation type="submission" date="2021-02" db="EMBL/GenBank/DDBJ databases">
        <authorList>
            <person name="Nowell W R."/>
        </authorList>
    </citation>
    <scope>NUCLEOTIDE SEQUENCE</scope>
</reference>
<keyword evidence="1" id="KW-0677">Repeat</keyword>
<dbReference type="EMBL" id="CAJNOL010000464">
    <property type="protein sequence ID" value="CAF1076834.1"/>
    <property type="molecule type" value="Genomic_DNA"/>
</dbReference>
<proteinExistence type="predicted"/>
<evidence type="ECO:0000313" key="5">
    <source>
        <dbReference type="EMBL" id="CAF1076834.1"/>
    </source>
</evidence>
<dbReference type="PROSITE" id="PS51996">
    <property type="entry name" value="TR_MART"/>
    <property type="match status" value="1"/>
</dbReference>
<dbReference type="InterPro" id="IPR011990">
    <property type="entry name" value="TPR-like_helical_dom_sf"/>
</dbReference>
<feature type="repeat" description="TPR" evidence="3">
    <location>
        <begin position="510"/>
        <end position="543"/>
    </location>
</feature>
<dbReference type="Proteomes" id="UP000663854">
    <property type="component" value="Unassembled WGS sequence"/>
</dbReference>